<dbReference type="EMBL" id="DS268109">
    <property type="protein sequence ID" value="KMM65492.1"/>
    <property type="molecule type" value="Genomic_DNA"/>
</dbReference>
<accession>A0A0J6I2D5</accession>
<sequence length="100" mass="11498">MSLRLLSFVSRISTGLVESALSEVEDNSLISILAPRYRSCSFRRMTIGGLMSIWFGRAYDEWRDGYVHELNSRQHHLDEEYDGRHGVRRSVASATSEFPM</sequence>
<dbReference type="AlphaFoldDB" id="A0A0J6I2D5"/>
<proteinExistence type="predicted"/>
<reference evidence="1 2" key="1">
    <citation type="submission" date="2007-06" db="EMBL/GenBank/DDBJ databases">
        <title>The Genome Sequence of Coccidioides posadasii RMSCC_3488.</title>
        <authorList>
            <consortium name="Coccidioides Genome Resources Consortium"/>
            <consortium name="The Broad Institute Genome Sequencing Platform"/>
            <person name="Henn M.R."/>
            <person name="Sykes S."/>
            <person name="Young S."/>
            <person name="Jaffe D."/>
            <person name="Berlin A."/>
            <person name="Alvarez P."/>
            <person name="Butler J."/>
            <person name="Gnerre S."/>
            <person name="Grabherr M."/>
            <person name="Mauceli E."/>
            <person name="Brockman W."/>
            <person name="Kodira C."/>
            <person name="Alvarado L."/>
            <person name="Zeng Q."/>
            <person name="Crawford M."/>
            <person name="Antoine C."/>
            <person name="Devon K."/>
            <person name="Galgiani J."/>
            <person name="Orsborn K."/>
            <person name="Lewis M.L."/>
            <person name="Nusbaum C."/>
            <person name="Galagan J."/>
            <person name="Birren B."/>
        </authorList>
    </citation>
    <scope>NUCLEOTIDE SEQUENCE [LARGE SCALE GENOMIC DNA]</scope>
    <source>
        <strain evidence="1 2">RMSCC 3488</strain>
    </source>
</reference>
<organism evidence="1 2">
    <name type="scientific">Coccidioides posadasii RMSCC 3488</name>
    <dbReference type="NCBI Taxonomy" id="454284"/>
    <lineage>
        <taxon>Eukaryota</taxon>
        <taxon>Fungi</taxon>
        <taxon>Dikarya</taxon>
        <taxon>Ascomycota</taxon>
        <taxon>Pezizomycotina</taxon>
        <taxon>Eurotiomycetes</taxon>
        <taxon>Eurotiomycetidae</taxon>
        <taxon>Onygenales</taxon>
        <taxon>Onygenaceae</taxon>
        <taxon>Coccidioides</taxon>
    </lineage>
</organism>
<dbReference type="Proteomes" id="UP000054567">
    <property type="component" value="Unassembled WGS sequence"/>
</dbReference>
<evidence type="ECO:0000313" key="2">
    <source>
        <dbReference type="Proteomes" id="UP000054567"/>
    </source>
</evidence>
<protein>
    <submittedName>
        <fullName evidence="1">Uncharacterized protein</fullName>
    </submittedName>
</protein>
<evidence type="ECO:0000313" key="1">
    <source>
        <dbReference type="EMBL" id="KMM65492.1"/>
    </source>
</evidence>
<reference evidence="2" key="3">
    <citation type="journal article" date="2010" name="Genome Res.">
        <title>Population genomic sequencing of Coccidioides fungi reveals recent hybridization and transposon control.</title>
        <authorList>
            <person name="Neafsey D.E."/>
            <person name="Barker B.M."/>
            <person name="Sharpton T.J."/>
            <person name="Stajich J.E."/>
            <person name="Park D.J."/>
            <person name="Whiston E."/>
            <person name="Hung C.-Y."/>
            <person name="McMahan C."/>
            <person name="White J."/>
            <person name="Sykes S."/>
            <person name="Heiman D."/>
            <person name="Young S."/>
            <person name="Zeng Q."/>
            <person name="Abouelleil A."/>
            <person name="Aftuck L."/>
            <person name="Bessette D."/>
            <person name="Brown A."/>
            <person name="FitzGerald M."/>
            <person name="Lui A."/>
            <person name="Macdonald J.P."/>
            <person name="Priest M."/>
            <person name="Orbach M.J."/>
            <person name="Galgiani J.N."/>
            <person name="Kirkland T.N."/>
            <person name="Cole G.T."/>
            <person name="Birren B.W."/>
            <person name="Henn M.R."/>
            <person name="Taylor J.W."/>
            <person name="Rounsley S.D."/>
        </authorList>
    </citation>
    <scope>NUCLEOTIDE SEQUENCE [LARGE SCALE GENOMIC DNA]</scope>
    <source>
        <strain evidence="2">RMSCC 3488</strain>
    </source>
</reference>
<name>A0A0J6I2D5_COCPO</name>
<dbReference type="VEuPathDB" id="FungiDB:CPAG_01843"/>
<reference evidence="2" key="2">
    <citation type="journal article" date="2009" name="Genome Res.">
        <title>Comparative genomic analyses of the human fungal pathogens Coccidioides and their relatives.</title>
        <authorList>
            <person name="Sharpton T.J."/>
            <person name="Stajich J.E."/>
            <person name="Rounsley S.D."/>
            <person name="Gardner M.J."/>
            <person name="Wortman J.R."/>
            <person name="Jordar V.S."/>
            <person name="Maiti R."/>
            <person name="Kodira C.D."/>
            <person name="Neafsey D.E."/>
            <person name="Zeng Q."/>
            <person name="Hung C.-Y."/>
            <person name="McMahan C."/>
            <person name="Muszewska A."/>
            <person name="Grynberg M."/>
            <person name="Mandel M.A."/>
            <person name="Kellner E.M."/>
            <person name="Barker B.M."/>
            <person name="Galgiani J.N."/>
            <person name="Orbach M.J."/>
            <person name="Kirkland T.N."/>
            <person name="Cole G.T."/>
            <person name="Henn M.R."/>
            <person name="Birren B.W."/>
            <person name="Taylor J.W."/>
        </authorList>
    </citation>
    <scope>NUCLEOTIDE SEQUENCE [LARGE SCALE GENOMIC DNA]</scope>
    <source>
        <strain evidence="2">RMSCC 3488</strain>
    </source>
</reference>
<gene>
    <name evidence="1" type="ORF">CPAG_01843</name>
</gene>